<evidence type="ECO:0000256" key="1">
    <source>
        <dbReference type="ARBA" id="ARBA00022737"/>
    </source>
</evidence>
<feature type="domain" description="CBS" evidence="3">
    <location>
        <begin position="71"/>
        <end position="130"/>
    </location>
</feature>
<protein>
    <submittedName>
        <fullName evidence="4">Inosine-5-monophosphate dehydrogenase</fullName>
    </submittedName>
</protein>
<sequence length="144" mass="15412">MKVSDVMTREVQVVAPDETLEQAARAMALLDAGILPVGDDNRLVGMISDRDIAVRGVAFGKGPTTLVREVMSGEVKYCFEDQDLAEIGRNMGEQQVRRLPVVNREKRLVGILSLGDIAVAGREVIAGDALGDISRPGGAHTQSL</sequence>
<dbReference type="Pfam" id="PF00571">
    <property type="entry name" value="CBS"/>
    <property type="match status" value="2"/>
</dbReference>
<evidence type="ECO:0000259" key="3">
    <source>
        <dbReference type="PROSITE" id="PS51371"/>
    </source>
</evidence>
<evidence type="ECO:0000256" key="2">
    <source>
        <dbReference type="PROSITE-ProRule" id="PRU00703"/>
    </source>
</evidence>
<feature type="domain" description="CBS" evidence="3">
    <location>
        <begin position="7"/>
        <end position="64"/>
    </location>
</feature>
<proteinExistence type="predicted"/>
<dbReference type="PANTHER" id="PTHR48108:SF34">
    <property type="entry name" value="CBS DOMAIN-CONTAINING PROTEIN YHCV"/>
    <property type="match status" value="1"/>
</dbReference>
<evidence type="ECO:0000313" key="5">
    <source>
        <dbReference type="Proteomes" id="UP001143330"/>
    </source>
</evidence>
<dbReference type="AlphaFoldDB" id="A0A9W6JWJ9"/>
<dbReference type="SMART" id="SM00116">
    <property type="entry name" value="CBS"/>
    <property type="match status" value="2"/>
</dbReference>
<evidence type="ECO:0000313" key="4">
    <source>
        <dbReference type="EMBL" id="GLK83435.1"/>
    </source>
</evidence>
<keyword evidence="5" id="KW-1185">Reference proteome</keyword>
<dbReference type="RefSeq" id="WP_213367044.1">
    <property type="nucleotide sequence ID" value="NZ_BSFM01000006.1"/>
</dbReference>
<dbReference type="InterPro" id="IPR000644">
    <property type="entry name" value="CBS_dom"/>
</dbReference>
<keyword evidence="1" id="KW-0677">Repeat</keyword>
<dbReference type="PROSITE" id="PS51371">
    <property type="entry name" value="CBS"/>
    <property type="match status" value="2"/>
</dbReference>
<dbReference type="InterPro" id="IPR046342">
    <property type="entry name" value="CBS_dom_sf"/>
</dbReference>
<keyword evidence="2" id="KW-0129">CBS domain</keyword>
<dbReference type="Gene3D" id="3.10.580.10">
    <property type="entry name" value="CBS-domain"/>
    <property type="match status" value="1"/>
</dbReference>
<name>A0A9W6JWJ9_9HYPH</name>
<dbReference type="PANTHER" id="PTHR48108">
    <property type="entry name" value="CBS DOMAIN-CONTAINING PROTEIN CBSX2, CHLOROPLASTIC"/>
    <property type="match status" value="1"/>
</dbReference>
<accession>A0A9W6JWJ9</accession>
<reference evidence="4" key="2">
    <citation type="submission" date="2023-01" db="EMBL/GenBank/DDBJ databases">
        <authorList>
            <person name="Sun Q."/>
            <person name="Evtushenko L."/>
        </authorList>
    </citation>
    <scope>NUCLEOTIDE SEQUENCE</scope>
    <source>
        <strain evidence="4">VKM B-2789</strain>
    </source>
</reference>
<gene>
    <name evidence="4" type="ORF">GCM10017653_15040</name>
</gene>
<dbReference type="EMBL" id="BSFM01000006">
    <property type="protein sequence ID" value="GLK83435.1"/>
    <property type="molecule type" value="Genomic_DNA"/>
</dbReference>
<reference evidence="4" key="1">
    <citation type="journal article" date="2014" name="Int. J. Syst. Evol. Microbiol.">
        <title>Complete genome sequence of Corynebacterium casei LMG S-19264T (=DSM 44701T), isolated from a smear-ripened cheese.</title>
        <authorList>
            <consortium name="US DOE Joint Genome Institute (JGI-PGF)"/>
            <person name="Walter F."/>
            <person name="Albersmeier A."/>
            <person name="Kalinowski J."/>
            <person name="Ruckert C."/>
        </authorList>
    </citation>
    <scope>NUCLEOTIDE SEQUENCE</scope>
    <source>
        <strain evidence="4">VKM B-2789</strain>
    </source>
</reference>
<organism evidence="4 5">
    <name type="scientific">Ancylobacter defluvii</name>
    <dbReference type="NCBI Taxonomy" id="1282440"/>
    <lineage>
        <taxon>Bacteria</taxon>
        <taxon>Pseudomonadati</taxon>
        <taxon>Pseudomonadota</taxon>
        <taxon>Alphaproteobacteria</taxon>
        <taxon>Hyphomicrobiales</taxon>
        <taxon>Xanthobacteraceae</taxon>
        <taxon>Ancylobacter</taxon>
    </lineage>
</organism>
<dbReference type="InterPro" id="IPR051462">
    <property type="entry name" value="CBS_domain-containing"/>
</dbReference>
<comment type="caution">
    <text evidence="4">The sequence shown here is derived from an EMBL/GenBank/DDBJ whole genome shotgun (WGS) entry which is preliminary data.</text>
</comment>
<dbReference type="SUPFAM" id="SSF54631">
    <property type="entry name" value="CBS-domain pair"/>
    <property type="match status" value="1"/>
</dbReference>
<dbReference type="CDD" id="cd04622">
    <property type="entry name" value="CBS_pair_HRP1_like"/>
    <property type="match status" value="1"/>
</dbReference>
<dbReference type="Proteomes" id="UP001143330">
    <property type="component" value="Unassembled WGS sequence"/>
</dbReference>